<dbReference type="PROSITE" id="PS51257">
    <property type="entry name" value="PROKAR_LIPOPROTEIN"/>
    <property type="match status" value="1"/>
</dbReference>
<feature type="chain" id="PRO_5039238264" evidence="1">
    <location>
        <begin position="39"/>
        <end position="176"/>
    </location>
</feature>
<organism evidence="2 3">
    <name type="scientific">Micromonospora kangleipakensis</name>
    <dbReference type="NCBI Taxonomy" id="1077942"/>
    <lineage>
        <taxon>Bacteria</taxon>
        <taxon>Bacillati</taxon>
        <taxon>Actinomycetota</taxon>
        <taxon>Actinomycetes</taxon>
        <taxon>Micromonosporales</taxon>
        <taxon>Micromonosporaceae</taxon>
        <taxon>Micromonospora</taxon>
    </lineage>
</organism>
<sequence length="176" mass="16690">MWWVARWTARMLASLAVVVACSLGAATLPVGAAAAAQAAPVEAFTPAAPEASRSAAAPALRVGARAVPEPDDQSGAAGPALIGAAALDPGRVTNGSAVLDAGRVMPGATADRGRAVRGSVGAAGGDLVAGTGQQAQPVGVGSPAAAPRAVIVAAAADRAPGGTVPAALGSRAPPAR</sequence>
<feature type="signal peptide" evidence="1">
    <location>
        <begin position="1"/>
        <end position="38"/>
    </location>
</feature>
<name>A0A4Q8BAG2_9ACTN</name>
<dbReference type="AlphaFoldDB" id="A0A4Q8BAG2"/>
<evidence type="ECO:0000313" key="3">
    <source>
        <dbReference type="Proteomes" id="UP000294114"/>
    </source>
</evidence>
<reference evidence="2 3" key="1">
    <citation type="submission" date="2019-02" db="EMBL/GenBank/DDBJ databases">
        <title>Sequencing the genomes of 1000 actinobacteria strains.</title>
        <authorList>
            <person name="Klenk H.-P."/>
        </authorList>
    </citation>
    <scope>NUCLEOTIDE SEQUENCE [LARGE SCALE GENOMIC DNA]</scope>
    <source>
        <strain evidence="2 3">DSM 45612</strain>
    </source>
</reference>
<dbReference type="EMBL" id="SHLD01000001">
    <property type="protein sequence ID" value="RZU74528.1"/>
    <property type="molecule type" value="Genomic_DNA"/>
</dbReference>
<keyword evidence="1" id="KW-0732">Signal</keyword>
<comment type="caution">
    <text evidence="2">The sequence shown here is derived from an EMBL/GenBank/DDBJ whole genome shotgun (WGS) entry which is preliminary data.</text>
</comment>
<protein>
    <submittedName>
        <fullName evidence="2">Uncharacterized protein</fullName>
    </submittedName>
</protein>
<keyword evidence="3" id="KW-1185">Reference proteome</keyword>
<accession>A0A4Q8BAG2</accession>
<evidence type="ECO:0000256" key="1">
    <source>
        <dbReference type="SAM" id="SignalP"/>
    </source>
</evidence>
<evidence type="ECO:0000313" key="2">
    <source>
        <dbReference type="EMBL" id="RZU74528.1"/>
    </source>
</evidence>
<dbReference type="Proteomes" id="UP000294114">
    <property type="component" value="Unassembled WGS sequence"/>
</dbReference>
<gene>
    <name evidence="2" type="ORF">EV384_3000</name>
</gene>
<proteinExistence type="predicted"/>